<proteinExistence type="predicted"/>
<organism evidence="3">
    <name type="scientific">Perkinsus marinus (strain ATCC 50983 / TXsc)</name>
    <dbReference type="NCBI Taxonomy" id="423536"/>
    <lineage>
        <taxon>Eukaryota</taxon>
        <taxon>Sar</taxon>
        <taxon>Alveolata</taxon>
        <taxon>Perkinsozoa</taxon>
        <taxon>Perkinsea</taxon>
        <taxon>Perkinsida</taxon>
        <taxon>Perkinsidae</taxon>
        <taxon>Perkinsus</taxon>
    </lineage>
</organism>
<evidence type="ECO:0000313" key="3">
    <source>
        <dbReference type="Proteomes" id="UP000007800"/>
    </source>
</evidence>
<feature type="non-terminal residue" evidence="2">
    <location>
        <position position="158"/>
    </location>
</feature>
<gene>
    <name evidence="2" type="ORF">Pmar_PMAR027487</name>
</gene>
<name>C5LEH4_PERM5</name>
<dbReference type="AlphaFoldDB" id="C5LEH4"/>
<keyword evidence="3" id="KW-1185">Reference proteome</keyword>
<dbReference type="Proteomes" id="UP000007800">
    <property type="component" value="Unassembled WGS sequence"/>
</dbReference>
<reference evidence="2 3" key="1">
    <citation type="submission" date="2008-07" db="EMBL/GenBank/DDBJ databases">
        <authorList>
            <person name="El-Sayed N."/>
            <person name="Caler E."/>
            <person name="Inman J."/>
            <person name="Amedeo P."/>
            <person name="Hass B."/>
            <person name="Wortman J."/>
        </authorList>
    </citation>
    <scope>NUCLEOTIDE SEQUENCE [LARGE SCALE GENOMIC DNA]</scope>
    <source>
        <strain evidence="3">ATCC 50983 / TXsc</strain>
    </source>
</reference>
<dbReference type="EMBL" id="GG681278">
    <property type="protein sequence ID" value="EER04869.1"/>
    <property type="molecule type" value="Genomic_DNA"/>
</dbReference>
<feature type="region of interest" description="Disordered" evidence="1">
    <location>
        <begin position="25"/>
        <end position="49"/>
    </location>
</feature>
<evidence type="ECO:0000256" key="1">
    <source>
        <dbReference type="SAM" id="MobiDB-lite"/>
    </source>
</evidence>
<dbReference type="InParanoid" id="C5LEH4"/>
<dbReference type="GeneID" id="9050363"/>
<evidence type="ECO:0000313" key="2">
    <source>
        <dbReference type="EMBL" id="EER04869.1"/>
    </source>
</evidence>
<protein>
    <submittedName>
        <fullName evidence="2">Uncharacterized protein</fullName>
    </submittedName>
</protein>
<feature type="non-terminal residue" evidence="2">
    <location>
        <position position="1"/>
    </location>
</feature>
<sequence length="158" mass="16787">DLISLVDGYRNVRVCDFSQQGKRIRDMQAAQGHNRGRVSATPSEDEKDKGFQLVDTSSAPRKHHVNKYGPFRPSPAILRFFYQKGTASPGGKTTAITATNSSISAMDGIRRAAAGSPGVLLLLVVVISSRVLTNKVGDEAKASPGALRSGALRPIPTG</sequence>
<dbReference type="RefSeq" id="XP_002773053.1">
    <property type="nucleotide sequence ID" value="XM_002773007.1"/>
</dbReference>
<accession>C5LEH4</accession>